<dbReference type="KEGG" id="fsa:C5Q98_05180"/>
<evidence type="ECO:0000313" key="3">
    <source>
        <dbReference type="Proteomes" id="UP000237947"/>
    </source>
</evidence>
<name>A0A2S0KNM9_9FIRM</name>
<dbReference type="EMBL" id="CP027226">
    <property type="protein sequence ID" value="AVM42641.1"/>
    <property type="molecule type" value="Genomic_DNA"/>
</dbReference>
<dbReference type="AlphaFoldDB" id="A0A2S0KNM9"/>
<keyword evidence="3" id="KW-1185">Reference proteome</keyword>
<protein>
    <recommendedName>
        <fullName evidence="4">FHA domain-containing protein</fullName>
    </recommendedName>
</protein>
<sequence>MKKKLYTLDTNQDKLIYAPENKHSLQIYAIEWLASWRNDYFLKWEQFTSGNKTSLYSDISTFIPFEEFLAYASKKDLYYCISYICEVIKIIDNSILELSKIMFDIKYMFVQNHEQAKTSYKKTSYRKLNTTRNYSIKLLYLPDKNFIYLGQDKSLKNLLITLANLIIKKDFRKSSKEKQQKLLLAIEENDLEKVYCLCQNETQSNKNKSAKRKTNITNIIKSLEKVDLPIILLVITIGLICNIFIINKQVGYISMSTLSLIIGLIIMNLILELVLLFSPASPFKIVDYSIFKTRKKHKSSINANEDNRDTEGDYNGLKLHPLSQYRIGHLILVDGATQVTGKKSWNIASSEFLIGTNEKADLNLPINSEEAILIRIVQRSGTFFLESLSKNINVRVEGRNISRYQEYEISNSINFSIDRFHFSLEIK</sequence>
<proteinExistence type="predicted"/>
<evidence type="ECO:0000256" key="1">
    <source>
        <dbReference type="SAM" id="Phobius"/>
    </source>
</evidence>
<dbReference type="RefSeq" id="WP_106012595.1">
    <property type="nucleotide sequence ID" value="NZ_CP027226.1"/>
</dbReference>
<gene>
    <name evidence="2" type="ORF">C5Q98_05180</name>
</gene>
<evidence type="ECO:0000313" key="2">
    <source>
        <dbReference type="EMBL" id="AVM42641.1"/>
    </source>
</evidence>
<keyword evidence="1" id="KW-0812">Transmembrane</keyword>
<keyword evidence="1" id="KW-0472">Membrane</keyword>
<organism evidence="2 3">
    <name type="scientific">Fastidiosipila sanguinis</name>
    <dbReference type="NCBI Taxonomy" id="236753"/>
    <lineage>
        <taxon>Bacteria</taxon>
        <taxon>Bacillati</taxon>
        <taxon>Bacillota</taxon>
        <taxon>Clostridia</taxon>
        <taxon>Eubacteriales</taxon>
        <taxon>Oscillospiraceae</taxon>
        <taxon>Fastidiosipila</taxon>
    </lineage>
</organism>
<dbReference type="Proteomes" id="UP000237947">
    <property type="component" value="Chromosome"/>
</dbReference>
<feature type="transmembrane region" description="Helical" evidence="1">
    <location>
        <begin position="252"/>
        <end position="277"/>
    </location>
</feature>
<keyword evidence="1" id="KW-1133">Transmembrane helix</keyword>
<reference evidence="3" key="1">
    <citation type="submission" date="2018-02" db="EMBL/GenBank/DDBJ databases">
        <authorList>
            <person name="Holder M.E."/>
            <person name="Ajami N.J."/>
            <person name="Petrosino J.F."/>
        </authorList>
    </citation>
    <scope>NUCLEOTIDE SEQUENCE [LARGE SCALE GENOMIC DNA]</scope>
    <source>
        <strain evidence="3">CCUG 47711</strain>
    </source>
</reference>
<accession>A0A2S0KNM9</accession>
<feature type="transmembrane region" description="Helical" evidence="1">
    <location>
        <begin position="228"/>
        <end position="246"/>
    </location>
</feature>
<evidence type="ECO:0008006" key="4">
    <source>
        <dbReference type="Google" id="ProtNLM"/>
    </source>
</evidence>